<evidence type="ECO:0000256" key="1">
    <source>
        <dbReference type="ARBA" id="ARBA00023015"/>
    </source>
</evidence>
<dbReference type="SUPFAM" id="SSF46785">
    <property type="entry name" value="Winged helix' DNA-binding domain"/>
    <property type="match status" value="1"/>
</dbReference>
<keyword evidence="1" id="KW-0805">Transcription regulation</keyword>
<dbReference type="PRINTS" id="PR00598">
    <property type="entry name" value="HTHMARR"/>
</dbReference>
<name>A0ABS2Z7T4_9BACL</name>
<reference evidence="5 6" key="1">
    <citation type="submission" date="2021-01" db="EMBL/GenBank/DDBJ databases">
        <title>Genome Sequencing of Type Strains.</title>
        <authorList>
            <person name="Lemaire J.F."/>
            <person name="Inderbitzin P."/>
            <person name="Collins S.B."/>
            <person name="Wespe N."/>
            <person name="Knight-Connoni V."/>
        </authorList>
    </citation>
    <scope>NUCLEOTIDE SEQUENCE [LARGE SCALE GENOMIC DNA]</scope>
    <source>
        <strain evidence="5 6">DSM 14730</strain>
    </source>
</reference>
<protein>
    <submittedName>
        <fullName evidence="5">MarR family transcriptional regulator</fullName>
    </submittedName>
</protein>
<evidence type="ECO:0000256" key="3">
    <source>
        <dbReference type="ARBA" id="ARBA00023163"/>
    </source>
</evidence>
<keyword evidence="6" id="KW-1185">Reference proteome</keyword>
<dbReference type="EMBL" id="JAFHKS010000040">
    <property type="protein sequence ID" value="MBN3544132.1"/>
    <property type="molecule type" value="Genomic_DNA"/>
</dbReference>
<gene>
    <name evidence="5" type="ORF">JYA64_02355</name>
</gene>
<proteinExistence type="predicted"/>
<evidence type="ECO:0000313" key="6">
    <source>
        <dbReference type="Proteomes" id="UP001319060"/>
    </source>
</evidence>
<dbReference type="SMART" id="SM00347">
    <property type="entry name" value="HTH_MARR"/>
    <property type="match status" value="1"/>
</dbReference>
<dbReference type="PANTHER" id="PTHR42756">
    <property type="entry name" value="TRANSCRIPTIONAL REGULATOR, MARR"/>
    <property type="match status" value="1"/>
</dbReference>
<feature type="domain" description="HTH marR-type" evidence="4">
    <location>
        <begin position="1"/>
        <end position="134"/>
    </location>
</feature>
<keyword evidence="2" id="KW-0238">DNA-binding</keyword>
<dbReference type="Proteomes" id="UP001319060">
    <property type="component" value="Unassembled WGS sequence"/>
</dbReference>
<evidence type="ECO:0000313" key="5">
    <source>
        <dbReference type="EMBL" id="MBN3544132.1"/>
    </source>
</evidence>
<dbReference type="InterPro" id="IPR036388">
    <property type="entry name" value="WH-like_DNA-bd_sf"/>
</dbReference>
<evidence type="ECO:0000259" key="4">
    <source>
        <dbReference type="PROSITE" id="PS50995"/>
    </source>
</evidence>
<dbReference type="Pfam" id="PF01047">
    <property type="entry name" value="MarR"/>
    <property type="match status" value="1"/>
</dbReference>
<dbReference type="InterPro" id="IPR036390">
    <property type="entry name" value="WH_DNA-bd_sf"/>
</dbReference>
<dbReference type="Gene3D" id="1.10.10.10">
    <property type="entry name" value="Winged helix-like DNA-binding domain superfamily/Winged helix DNA-binding domain"/>
    <property type="match status" value="1"/>
</dbReference>
<dbReference type="PANTHER" id="PTHR42756:SF1">
    <property type="entry name" value="TRANSCRIPTIONAL REPRESSOR OF EMRAB OPERON"/>
    <property type="match status" value="1"/>
</dbReference>
<accession>A0ABS2Z7T4</accession>
<organism evidence="5 6">
    <name type="scientific">Fictibacillus barbaricus</name>
    <dbReference type="NCBI Taxonomy" id="182136"/>
    <lineage>
        <taxon>Bacteria</taxon>
        <taxon>Bacillati</taxon>
        <taxon>Bacillota</taxon>
        <taxon>Bacilli</taxon>
        <taxon>Bacillales</taxon>
        <taxon>Fictibacillaceae</taxon>
        <taxon>Fictibacillus</taxon>
    </lineage>
</organism>
<dbReference type="PROSITE" id="PS50995">
    <property type="entry name" value="HTH_MARR_2"/>
    <property type="match status" value="1"/>
</dbReference>
<dbReference type="InterPro" id="IPR000835">
    <property type="entry name" value="HTH_MarR-typ"/>
</dbReference>
<comment type="caution">
    <text evidence="5">The sequence shown here is derived from an EMBL/GenBank/DDBJ whole genome shotgun (WGS) entry which is preliminary data.</text>
</comment>
<dbReference type="RefSeq" id="WP_188404293.1">
    <property type="nucleotide sequence ID" value="NZ_BMCE01000004.1"/>
</dbReference>
<dbReference type="CDD" id="cd00090">
    <property type="entry name" value="HTH_ARSR"/>
    <property type="match status" value="1"/>
</dbReference>
<sequence length="136" mass="15416">MTHPILDITSIKRFINKIEQAIFRDETTTISQMNALMCLLDHGGLTAGNIAIMLNISKSAVSMLMHTLENEGMVIRSFDRFDRRLVLYSLTEEGIVVTNRLRKKRSLIIQKTLSPLLTPGEISELNSIFSKLIIKK</sequence>
<evidence type="ECO:0000256" key="2">
    <source>
        <dbReference type="ARBA" id="ARBA00023125"/>
    </source>
</evidence>
<dbReference type="InterPro" id="IPR011991">
    <property type="entry name" value="ArsR-like_HTH"/>
</dbReference>
<keyword evidence="3" id="KW-0804">Transcription</keyword>